<reference evidence="3 4" key="1">
    <citation type="submission" date="2019-10" db="EMBL/GenBank/DDBJ databases">
        <title>Glycomyces albidus sp. nov., a novel actinomycete isolated from rhizosphere soil of wheat (Triticum aestivum L.).</title>
        <authorList>
            <person name="Qian L."/>
        </authorList>
    </citation>
    <scope>NUCLEOTIDE SEQUENCE [LARGE SCALE GENOMIC DNA]</scope>
    <source>
        <strain evidence="3 4">NEAU-7082</strain>
    </source>
</reference>
<feature type="region of interest" description="Disordered" evidence="1">
    <location>
        <begin position="17"/>
        <end position="36"/>
    </location>
</feature>
<protein>
    <submittedName>
        <fullName evidence="3">Uncharacterized protein</fullName>
    </submittedName>
</protein>
<dbReference type="EMBL" id="WIAO01000031">
    <property type="protein sequence ID" value="MQM27915.1"/>
    <property type="molecule type" value="Genomic_DNA"/>
</dbReference>
<keyword evidence="2" id="KW-0472">Membrane</keyword>
<accession>A0A6L5GE92</accession>
<dbReference type="Proteomes" id="UP000477750">
    <property type="component" value="Unassembled WGS sequence"/>
</dbReference>
<dbReference type="AlphaFoldDB" id="A0A6L5GE92"/>
<keyword evidence="2" id="KW-1133">Transmembrane helix</keyword>
<name>A0A6L5GE92_9ACTN</name>
<feature type="transmembrane region" description="Helical" evidence="2">
    <location>
        <begin position="292"/>
        <end position="309"/>
    </location>
</feature>
<feature type="transmembrane region" description="Helical" evidence="2">
    <location>
        <begin position="446"/>
        <end position="466"/>
    </location>
</feature>
<evidence type="ECO:0000313" key="3">
    <source>
        <dbReference type="EMBL" id="MQM27915.1"/>
    </source>
</evidence>
<dbReference type="RefSeq" id="WP_153027036.1">
    <property type="nucleotide sequence ID" value="NZ_WIAO01000031.1"/>
</dbReference>
<comment type="caution">
    <text evidence="3">The sequence shown here is derived from an EMBL/GenBank/DDBJ whole genome shotgun (WGS) entry which is preliminary data.</text>
</comment>
<keyword evidence="2" id="KW-0812">Transmembrane</keyword>
<organism evidence="3 4">
    <name type="scientific">Glycomyces albidus</name>
    <dbReference type="NCBI Taxonomy" id="2656774"/>
    <lineage>
        <taxon>Bacteria</taxon>
        <taxon>Bacillati</taxon>
        <taxon>Actinomycetota</taxon>
        <taxon>Actinomycetes</taxon>
        <taxon>Glycomycetales</taxon>
        <taxon>Glycomycetaceae</taxon>
        <taxon>Glycomyces</taxon>
    </lineage>
</organism>
<keyword evidence="4" id="KW-1185">Reference proteome</keyword>
<gene>
    <name evidence="3" type="ORF">GFD30_20425</name>
</gene>
<proteinExistence type="predicted"/>
<evidence type="ECO:0000256" key="1">
    <source>
        <dbReference type="SAM" id="MobiDB-lite"/>
    </source>
</evidence>
<sequence>MVKHPVVAARSLKITWTSEPESNEEEPSGPEHNRVDNEVLDTARAVSIDAQKVSLVEREISADLFGGRDQDEDRYVRLCLRSSYHQVKPPFKGHRPFDVAFEPRLLLHESGVVQLTIALPIKAALTARELSTMSIAKTPCITRSTFPEPLLAGLRTTRRRPPLGTWLEDLDAGARLREMSFDQPYTIEDVLGRHLEAIGKTIGHRLPQGFNIYATVMTAAGRCCNSHQEWKKAHRGELRTIAVRWSREDELSDNVDEGRDYSSTRNSSLHLNLASAVHVTWRGKPPNPMRELYTVLVIEYGLLLYWRLADIERRAPRLSTGDRNLTVLYRDIIQLFAELRQGSIRYGSARDISRSLIRHLGGDDMRAVIETSLSLGSQAYAAKKAATDARRSLGIALLGAIIAALVAVPVLRDLLDDAQGEVSGGIAGVLYAPIQWAAGLGSWGPWAIIGLAFAVAALVWLAPIALKATTLRLPRLFRRRGSFTAPPNVQFTIDDDDA</sequence>
<evidence type="ECO:0000256" key="2">
    <source>
        <dbReference type="SAM" id="Phobius"/>
    </source>
</evidence>
<feature type="transmembrane region" description="Helical" evidence="2">
    <location>
        <begin position="393"/>
        <end position="411"/>
    </location>
</feature>
<evidence type="ECO:0000313" key="4">
    <source>
        <dbReference type="Proteomes" id="UP000477750"/>
    </source>
</evidence>